<dbReference type="EMBL" id="PP930269">
    <property type="protein sequence ID" value="XCD29961.1"/>
    <property type="molecule type" value="mRNA"/>
</dbReference>
<dbReference type="Pfam" id="PF00959">
    <property type="entry name" value="Phage_lysozyme"/>
    <property type="match status" value="1"/>
</dbReference>
<dbReference type="PANTHER" id="PTHR37406">
    <property type="entry name" value="T4-TYPE LYSOZYME 1-RELATED"/>
    <property type="match status" value="1"/>
</dbReference>
<dbReference type="InterPro" id="IPR023346">
    <property type="entry name" value="Lysozyme-like_dom_sf"/>
</dbReference>
<reference evidence="3" key="1">
    <citation type="submission" date="2024-06" db="EMBL/GenBank/DDBJ databases">
        <title>Regulation of lysozyme genes by FOXO in Mercenaria mercenaria.</title>
        <authorList>
            <person name="Zhneg L."/>
            <person name="Ren Q."/>
        </authorList>
    </citation>
    <scope>NUCLEOTIDE SEQUENCE</scope>
</reference>
<dbReference type="SUPFAM" id="SSF53955">
    <property type="entry name" value="Lysozyme-like"/>
    <property type="match status" value="1"/>
</dbReference>
<dbReference type="InterPro" id="IPR052619">
    <property type="entry name" value="Phage_lysozyme-like"/>
</dbReference>
<evidence type="ECO:0000256" key="1">
    <source>
        <dbReference type="ARBA" id="ARBA00022529"/>
    </source>
</evidence>
<dbReference type="AlphaFoldDB" id="A0AAU8BVE5"/>
<evidence type="ECO:0000256" key="2">
    <source>
        <dbReference type="ARBA" id="ARBA00022638"/>
    </source>
</evidence>
<sequence length="225" mass="25029">MRNAIIYLAVTVFTCAVSEKRFLVNKQAYGSSCTEASDCVTAKAQCSGNPHVCRCDSQFYHDTDSDTCKLDLGSPCALNSSDLSSVKAQLRIDEGYKTRIYIDTEGHSTFGIGHLITRNDREYGKFPGTYVSSARIESVFDADLAAAVVTTHSIFGNCSSWPSEVKQIVVNMVFNLGNRLRGFTDFIAAVNNNDWDTAADEMVDSIWYRQTGDRAKRLVERMRKI</sequence>
<dbReference type="PRINTS" id="PR00684">
    <property type="entry name" value="T4LYSOZYME"/>
</dbReference>
<name>A0AAU8BVE5_MERMC</name>
<protein>
    <submittedName>
        <fullName evidence="3">Phage lysozyme 3</fullName>
    </submittedName>
</protein>
<dbReference type="InterPro" id="IPR001165">
    <property type="entry name" value="T4-type_lysozyme"/>
</dbReference>
<dbReference type="PANTHER" id="PTHR37406:SF1">
    <property type="entry name" value="T4-TYPE LYSOZYME 1-RELATED"/>
    <property type="match status" value="1"/>
</dbReference>
<dbReference type="InterPro" id="IPR002196">
    <property type="entry name" value="Glyco_hydro_24"/>
</dbReference>
<accession>A0AAU8BVE5</accession>
<organism evidence="3">
    <name type="scientific">Mercenaria mercenaria</name>
    <name type="common">Northern quahog</name>
    <name type="synonym">Venus mercenaria</name>
    <dbReference type="NCBI Taxonomy" id="6596"/>
    <lineage>
        <taxon>Eukaryota</taxon>
        <taxon>Metazoa</taxon>
        <taxon>Spiralia</taxon>
        <taxon>Lophotrochozoa</taxon>
        <taxon>Mollusca</taxon>
        <taxon>Bivalvia</taxon>
        <taxon>Autobranchia</taxon>
        <taxon>Heteroconchia</taxon>
        <taxon>Euheterodonta</taxon>
        <taxon>Imparidentia</taxon>
        <taxon>Neoheterodontei</taxon>
        <taxon>Venerida</taxon>
        <taxon>Veneroidea</taxon>
        <taxon>Veneridae</taxon>
        <taxon>Mercenaria</taxon>
    </lineage>
</organism>
<dbReference type="GO" id="GO:0031640">
    <property type="term" value="P:killing of cells of another organism"/>
    <property type="evidence" value="ECO:0007669"/>
    <property type="project" value="UniProtKB-KW"/>
</dbReference>
<proteinExistence type="evidence at transcript level"/>
<keyword evidence="1" id="KW-0929">Antimicrobial</keyword>
<evidence type="ECO:0000313" key="3">
    <source>
        <dbReference type="EMBL" id="XCD29961.1"/>
    </source>
</evidence>
<dbReference type="GO" id="GO:0003796">
    <property type="term" value="F:lysozyme activity"/>
    <property type="evidence" value="ECO:0007669"/>
    <property type="project" value="InterPro"/>
</dbReference>
<dbReference type="Gene3D" id="1.10.530.40">
    <property type="match status" value="1"/>
</dbReference>
<dbReference type="GO" id="GO:0009253">
    <property type="term" value="P:peptidoglycan catabolic process"/>
    <property type="evidence" value="ECO:0007669"/>
    <property type="project" value="InterPro"/>
</dbReference>
<dbReference type="GO" id="GO:0042742">
    <property type="term" value="P:defense response to bacterium"/>
    <property type="evidence" value="ECO:0007669"/>
    <property type="project" value="UniProtKB-KW"/>
</dbReference>
<dbReference type="GO" id="GO:0016998">
    <property type="term" value="P:cell wall macromolecule catabolic process"/>
    <property type="evidence" value="ECO:0007669"/>
    <property type="project" value="InterPro"/>
</dbReference>
<keyword evidence="2" id="KW-0081">Bacteriolytic enzyme</keyword>
<dbReference type="InterPro" id="IPR023347">
    <property type="entry name" value="Lysozyme_dom_sf"/>
</dbReference>